<dbReference type="EMBL" id="UINC01222223">
    <property type="protein sequence ID" value="SVE50908.1"/>
    <property type="molecule type" value="Genomic_DNA"/>
</dbReference>
<name>A0A383E471_9ZZZZ</name>
<protein>
    <submittedName>
        <fullName evidence="1">Uncharacterized protein</fullName>
    </submittedName>
</protein>
<dbReference type="AlphaFoldDB" id="A0A383E471"/>
<gene>
    <name evidence="1" type="ORF">METZ01_LOCUS503762</name>
</gene>
<accession>A0A383E471</accession>
<feature type="non-terminal residue" evidence="1">
    <location>
        <position position="1"/>
    </location>
</feature>
<proteinExistence type="predicted"/>
<reference evidence="1" key="1">
    <citation type="submission" date="2018-05" db="EMBL/GenBank/DDBJ databases">
        <authorList>
            <person name="Lanie J.A."/>
            <person name="Ng W.-L."/>
            <person name="Kazmierczak K.M."/>
            <person name="Andrzejewski T.M."/>
            <person name="Davidsen T.M."/>
            <person name="Wayne K.J."/>
            <person name="Tettelin H."/>
            <person name="Glass J.I."/>
            <person name="Rusch D."/>
            <person name="Podicherti R."/>
            <person name="Tsui H.-C.T."/>
            <person name="Winkler M.E."/>
        </authorList>
    </citation>
    <scope>NUCLEOTIDE SEQUENCE</scope>
</reference>
<organism evidence="1">
    <name type="scientific">marine metagenome</name>
    <dbReference type="NCBI Taxonomy" id="408172"/>
    <lineage>
        <taxon>unclassified sequences</taxon>
        <taxon>metagenomes</taxon>
        <taxon>ecological metagenomes</taxon>
    </lineage>
</organism>
<sequence>LLNFDKLDYLPFFQVPKMVIKESIDLKNWRKVPLSEPLPIEYQWPQELTLELKVELKDSAFYRIQIEEE</sequence>
<evidence type="ECO:0000313" key="1">
    <source>
        <dbReference type="EMBL" id="SVE50908.1"/>
    </source>
</evidence>